<feature type="region of interest" description="Disordered" evidence="1">
    <location>
        <begin position="1"/>
        <end position="48"/>
    </location>
</feature>
<dbReference type="EMBL" id="AP017424">
    <property type="protein sequence ID" value="BAU87522.1"/>
    <property type="molecule type" value="Genomic_DNA"/>
</dbReference>
<gene>
    <name evidence="2" type="ORF">SLA_6656</name>
</gene>
<keyword evidence="3" id="KW-1185">Reference proteome</keyword>
<sequence>MNSCGRPLPDVDFEDFDEATQRSDPHSGHRDRRRRLGLGRDGRGQASGAAVATVADEAPGYAVEDFAYPGADKVLAERGIVLKRGDGHIVLADCTPDGNLLRFLARDQAQDVCFKVTGTEGYLSLELTSVHGVKTNDYSNTHLEMTASTDHVEYDVPAGTWKGIGESVDGRDHTLIEIRTTK</sequence>
<feature type="compositionally biased region" description="Basic and acidic residues" evidence="1">
    <location>
        <begin position="19"/>
        <end position="28"/>
    </location>
</feature>
<organism evidence="2 3">
    <name type="scientific">Streptomyces laurentii</name>
    <dbReference type="NCBI Taxonomy" id="39478"/>
    <lineage>
        <taxon>Bacteria</taxon>
        <taxon>Bacillati</taxon>
        <taxon>Actinomycetota</taxon>
        <taxon>Actinomycetes</taxon>
        <taxon>Kitasatosporales</taxon>
        <taxon>Streptomycetaceae</taxon>
        <taxon>Streptomyces</taxon>
    </lineage>
</organism>
<evidence type="ECO:0000313" key="2">
    <source>
        <dbReference type="EMBL" id="BAU87522.1"/>
    </source>
</evidence>
<evidence type="ECO:0000313" key="3">
    <source>
        <dbReference type="Proteomes" id="UP000217676"/>
    </source>
</evidence>
<accession>A0A169PER2</accession>
<protein>
    <submittedName>
        <fullName evidence="2">Uncharacterized protein</fullName>
    </submittedName>
</protein>
<dbReference type="Proteomes" id="UP000217676">
    <property type="component" value="Chromosome"/>
</dbReference>
<proteinExistence type="predicted"/>
<dbReference type="AlphaFoldDB" id="A0A169PER2"/>
<reference evidence="2 3" key="1">
    <citation type="journal article" date="2016" name="Genome Announc.">
        <title>Complete Genome Sequence of Thiostrepton-Producing Streptomyces laurentii ATCC 31255.</title>
        <authorList>
            <person name="Doi K."/>
            <person name="Fujino Y."/>
            <person name="Nagayoshi Y."/>
            <person name="Ohshima T."/>
            <person name="Ogata S."/>
        </authorList>
    </citation>
    <scope>NUCLEOTIDE SEQUENCE [LARGE SCALE GENOMIC DNA]</scope>
    <source>
        <strain evidence="2 3">ATCC 31255</strain>
    </source>
</reference>
<name>A0A169PER2_STRLU</name>
<dbReference type="KEGG" id="slau:SLA_6656"/>
<evidence type="ECO:0000256" key="1">
    <source>
        <dbReference type="SAM" id="MobiDB-lite"/>
    </source>
</evidence>